<comment type="caution">
    <text evidence="10">The sequence shown here is derived from an EMBL/GenBank/DDBJ whole genome shotgun (WGS) entry which is preliminary data.</text>
</comment>
<protein>
    <recommendedName>
        <fullName evidence="12">Glycosyltransferase RgtA/B/C/D-like domain-containing protein</fullName>
    </recommendedName>
</protein>
<evidence type="ECO:0000256" key="5">
    <source>
        <dbReference type="ARBA" id="ARBA00022692"/>
    </source>
</evidence>
<dbReference type="GO" id="GO:0016763">
    <property type="term" value="F:pentosyltransferase activity"/>
    <property type="evidence" value="ECO:0007669"/>
    <property type="project" value="TreeGrafter"/>
</dbReference>
<evidence type="ECO:0000256" key="8">
    <source>
        <dbReference type="SAM" id="Phobius"/>
    </source>
</evidence>
<feature type="transmembrane region" description="Helical" evidence="8">
    <location>
        <begin position="334"/>
        <end position="352"/>
    </location>
</feature>
<evidence type="ECO:0000313" key="10">
    <source>
        <dbReference type="EMBL" id="MBI3539988.1"/>
    </source>
</evidence>
<accession>A0A9D6LB85</accession>
<dbReference type="AlphaFoldDB" id="A0A9D6LB85"/>
<comment type="subcellular location">
    <subcellularLocation>
        <location evidence="1">Cell membrane</location>
        <topology evidence="1">Multi-pass membrane protein</topology>
    </subcellularLocation>
</comment>
<keyword evidence="5 8" id="KW-0812">Transmembrane</keyword>
<keyword evidence="7 8" id="KW-0472">Membrane</keyword>
<evidence type="ECO:0000256" key="2">
    <source>
        <dbReference type="ARBA" id="ARBA00022475"/>
    </source>
</evidence>
<keyword evidence="3" id="KW-0328">Glycosyltransferase</keyword>
<evidence type="ECO:0000256" key="3">
    <source>
        <dbReference type="ARBA" id="ARBA00022676"/>
    </source>
</evidence>
<keyword evidence="9" id="KW-0732">Signal</keyword>
<feature type="transmembrane region" description="Helical" evidence="8">
    <location>
        <begin position="121"/>
        <end position="137"/>
    </location>
</feature>
<feature type="transmembrane region" description="Helical" evidence="8">
    <location>
        <begin position="387"/>
        <end position="407"/>
    </location>
</feature>
<evidence type="ECO:0000256" key="7">
    <source>
        <dbReference type="ARBA" id="ARBA00023136"/>
    </source>
</evidence>
<dbReference type="Proteomes" id="UP000807850">
    <property type="component" value="Unassembled WGS sequence"/>
</dbReference>
<feature type="transmembrane region" description="Helical" evidence="8">
    <location>
        <begin position="78"/>
        <end position="109"/>
    </location>
</feature>
<keyword evidence="2" id="KW-1003">Cell membrane</keyword>
<feature type="transmembrane region" description="Helical" evidence="8">
    <location>
        <begin position="358"/>
        <end position="375"/>
    </location>
</feature>
<name>A0A9D6LB85_UNCEI</name>
<gene>
    <name evidence="10" type="ORF">HY076_06915</name>
</gene>
<organism evidence="10 11">
    <name type="scientific">Eiseniibacteriota bacterium</name>
    <dbReference type="NCBI Taxonomy" id="2212470"/>
    <lineage>
        <taxon>Bacteria</taxon>
        <taxon>Candidatus Eiseniibacteriota</taxon>
    </lineage>
</organism>
<feature type="signal peptide" evidence="9">
    <location>
        <begin position="1"/>
        <end position="23"/>
    </location>
</feature>
<evidence type="ECO:0000256" key="1">
    <source>
        <dbReference type="ARBA" id="ARBA00004651"/>
    </source>
</evidence>
<evidence type="ECO:0000256" key="4">
    <source>
        <dbReference type="ARBA" id="ARBA00022679"/>
    </source>
</evidence>
<feature type="transmembrane region" description="Helical" evidence="8">
    <location>
        <begin position="276"/>
        <end position="297"/>
    </location>
</feature>
<dbReference type="EMBL" id="JACQAY010000225">
    <property type="protein sequence ID" value="MBI3539988.1"/>
    <property type="molecule type" value="Genomic_DNA"/>
</dbReference>
<sequence>MKPRAGALLVLLVALAARLPALSAARETALGPDAAHFLNVARCVARGHGFSNPAAWPAWLEDRTLPAPETFKDPGLPYAIAALAPIAGGLLPAGVLISMLAGLALPLAVRALALRLTGDRWTATLAGLITAASPVLIVSSARVMSDSAFVCALTLAFLAAAPRSDAGGARAVPRALGRACAAGALLGAAFLVRTQALIAIPALAWLLARGAHGQRSAGGAARIGAALACFAAVVSPLVVRNLRHFGTPLHSDATAFFVWPYLDPIAFSHGLDRPPAFAAFAAAHPGMVAGLVARNLVHLVRGATARELIGQWAWLPPLAVGAALALARPRAWGFAWAYVVPCAVVMAAMSWATRYFASLVPFLALWAALGAAWLARRIGLERRPVALRAAVIAALALVLALAATRAWRDAAEPAPAELAAALAARHDPRLVLAPDEAVMAVTTSYWSWCLDRPSVHLPITDPARVAAIARRHRVRWATLPTSALGELAARYPGGRLPSLFVPAWSDTAHDLTVFAVRDSAAP</sequence>
<dbReference type="GO" id="GO:0009103">
    <property type="term" value="P:lipopolysaccharide biosynthetic process"/>
    <property type="evidence" value="ECO:0007669"/>
    <property type="project" value="UniProtKB-ARBA"/>
</dbReference>
<evidence type="ECO:0000256" key="9">
    <source>
        <dbReference type="SAM" id="SignalP"/>
    </source>
</evidence>
<evidence type="ECO:0000256" key="6">
    <source>
        <dbReference type="ARBA" id="ARBA00022989"/>
    </source>
</evidence>
<feature type="transmembrane region" description="Helical" evidence="8">
    <location>
        <begin position="182"/>
        <end position="208"/>
    </location>
</feature>
<feature type="transmembrane region" description="Helical" evidence="8">
    <location>
        <begin position="220"/>
        <end position="239"/>
    </location>
</feature>
<dbReference type="GO" id="GO:0005886">
    <property type="term" value="C:plasma membrane"/>
    <property type="evidence" value="ECO:0007669"/>
    <property type="project" value="UniProtKB-SubCell"/>
</dbReference>
<evidence type="ECO:0008006" key="12">
    <source>
        <dbReference type="Google" id="ProtNLM"/>
    </source>
</evidence>
<proteinExistence type="predicted"/>
<keyword evidence="4" id="KW-0808">Transferase</keyword>
<dbReference type="PANTHER" id="PTHR33908">
    <property type="entry name" value="MANNOSYLTRANSFERASE YKCB-RELATED"/>
    <property type="match status" value="1"/>
</dbReference>
<keyword evidence="6 8" id="KW-1133">Transmembrane helix</keyword>
<dbReference type="PANTHER" id="PTHR33908:SF11">
    <property type="entry name" value="MEMBRANE PROTEIN"/>
    <property type="match status" value="1"/>
</dbReference>
<evidence type="ECO:0000313" key="11">
    <source>
        <dbReference type="Proteomes" id="UP000807850"/>
    </source>
</evidence>
<reference evidence="10" key="1">
    <citation type="submission" date="2020-07" db="EMBL/GenBank/DDBJ databases">
        <title>Huge and variable diversity of episymbiotic CPR bacteria and DPANN archaea in groundwater ecosystems.</title>
        <authorList>
            <person name="He C.Y."/>
            <person name="Keren R."/>
            <person name="Whittaker M."/>
            <person name="Farag I.F."/>
            <person name="Doudna J."/>
            <person name="Cate J.H.D."/>
            <person name="Banfield J.F."/>
        </authorList>
    </citation>
    <scope>NUCLEOTIDE SEQUENCE</scope>
    <source>
        <strain evidence="10">NC_groundwater_928_Pr1_S-0.2um_72_17</strain>
    </source>
</reference>
<dbReference type="InterPro" id="IPR050297">
    <property type="entry name" value="LipidA_mod_glycosyltrf_83"/>
</dbReference>
<feature type="chain" id="PRO_5038953647" description="Glycosyltransferase RgtA/B/C/D-like domain-containing protein" evidence="9">
    <location>
        <begin position="24"/>
        <end position="522"/>
    </location>
</feature>